<name>A0A839UE46_9HYPH</name>
<reference evidence="1 2" key="1">
    <citation type="submission" date="2020-08" db="EMBL/GenBank/DDBJ databases">
        <title>Genomic Encyclopedia of Type Strains, Phase III (KMG-III): the genomes of soil and plant-associated and newly described type strains.</title>
        <authorList>
            <person name="Whitman W."/>
        </authorList>
    </citation>
    <scope>NUCLEOTIDE SEQUENCE [LARGE SCALE GENOMIC DNA]</scope>
    <source>
        <strain evidence="1 2">CECT 7015</strain>
    </source>
</reference>
<dbReference type="Proteomes" id="UP000554520">
    <property type="component" value="Unassembled WGS sequence"/>
</dbReference>
<organism evidence="1 2">
    <name type="scientific">Phyllobacterium trifolii</name>
    <dbReference type="NCBI Taxonomy" id="300193"/>
    <lineage>
        <taxon>Bacteria</taxon>
        <taxon>Pseudomonadati</taxon>
        <taxon>Pseudomonadota</taxon>
        <taxon>Alphaproteobacteria</taxon>
        <taxon>Hyphomicrobiales</taxon>
        <taxon>Phyllobacteriaceae</taxon>
        <taxon>Phyllobacterium</taxon>
    </lineage>
</organism>
<dbReference type="AlphaFoldDB" id="A0A839UE46"/>
<keyword evidence="2" id="KW-1185">Reference proteome</keyword>
<dbReference type="EMBL" id="JACHXN010000018">
    <property type="protein sequence ID" value="MBB3148225.1"/>
    <property type="molecule type" value="Genomic_DNA"/>
</dbReference>
<protein>
    <submittedName>
        <fullName evidence="1">Uncharacterized protein</fullName>
    </submittedName>
</protein>
<evidence type="ECO:0000313" key="1">
    <source>
        <dbReference type="EMBL" id="MBB3148225.1"/>
    </source>
</evidence>
<evidence type="ECO:0000313" key="2">
    <source>
        <dbReference type="Proteomes" id="UP000554520"/>
    </source>
</evidence>
<dbReference type="RefSeq" id="WP_183664040.1">
    <property type="nucleotide sequence ID" value="NZ_JACHXN010000018.1"/>
</dbReference>
<comment type="caution">
    <text evidence="1">The sequence shown here is derived from an EMBL/GenBank/DDBJ whole genome shotgun (WGS) entry which is preliminary data.</text>
</comment>
<sequence length="235" mass="26782">MTRRRGGRSLFPLSEAARLVEAARVRSKDLVAKTDPSQTLRRDNLDKIAHICATLVGAQPPIDPVAELVSEKGILLHGTKFPKRSTLLNDKEGYATLLRIWRGSFDEIMTLLSRNLSQQSSVQKKTLDQSDPSEVSEIEFYRTVIRRQKSEMDKLRHIISQNIPAPTLNLDITHHPAESEKRDVVDLQLLRDWVLQVERGEFGVEFVETGLQIGDQGRPRMIVMEYDVMELLRSL</sequence>
<proteinExistence type="predicted"/>
<accession>A0A839UE46</accession>
<gene>
    <name evidence="1" type="ORF">FHS21_004668</name>
</gene>